<name>A0A914HJ66_GLORO</name>
<keyword evidence="4" id="KW-0863">Zinc-finger</keyword>
<evidence type="ECO:0000256" key="2">
    <source>
        <dbReference type="ARBA" id="ARBA00023163"/>
    </source>
</evidence>
<organism evidence="7 8">
    <name type="scientific">Globodera rostochiensis</name>
    <name type="common">Golden nematode worm</name>
    <name type="synonym">Heterodera rostochiensis</name>
    <dbReference type="NCBI Taxonomy" id="31243"/>
    <lineage>
        <taxon>Eukaryota</taxon>
        <taxon>Metazoa</taxon>
        <taxon>Ecdysozoa</taxon>
        <taxon>Nematoda</taxon>
        <taxon>Chromadorea</taxon>
        <taxon>Rhabditida</taxon>
        <taxon>Tylenchina</taxon>
        <taxon>Tylenchomorpha</taxon>
        <taxon>Tylenchoidea</taxon>
        <taxon>Heteroderidae</taxon>
        <taxon>Heteroderinae</taxon>
        <taxon>Globodera</taxon>
    </lineage>
</organism>
<evidence type="ECO:0000256" key="3">
    <source>
        <dbReference type="ARBA" id="ARBA00023242"/>
    </source>
</evidence>
<evidence type="ECO:0000256" key="1">
    <source>
        <dbReference type="ARBA" id="ARBA00023015"/>
    </source>
</evidence>
<keyword evidence="7" id="KW-1185">Reference proteome</keyword>
<feature type="transmembrane region" description="Helical" evidence="5">
    <location>
        <begin position="154"/>
        <end position="170"/>
    </location>
</feature>
<dbReference type="SUPFAM" id="SSF57716">
    <property type="entry name" value="Glucocorticoid receptor-like (DNA-binding domain)"/>
    <property type="match status" value="1"/>
</dbReference>
<dbReference type="GO" id="GO:0008270">
    <property type="term" value="F:zinc ion binding"/>
    <property type="evidence" value="ECO:0007669"/>
    <property type="project" value="UniProtKB-KW"/>
</dbReference>
<dbReference type="InterPro" id="IPR013088">
    <property type="entry name" value="Znf_NHR/GATA"/>
</dbReference>
<dbReference type="GO" id="GO:0043565">
    <property type="term" value="F:sequence-specific DNA binding"/>
    <property type="evidence" value="ECO:0007669"/>
    <property type="project" value="InterPro"/>
</dbReference>
<keyword evidence="1" id="KW-0805">Transcription regulation</keyword>
<keyword evidence="4" id="KW-0479">Metal-binding</keyword>
<keyword evidence="5" id="KW-0472">Membrane</keyword>
<protein>
    <submittedName>
        <fullName evidence="8">GATA-type domain-containing protein</fullName>
    </submittedName>
</protein>
<keyword evidence="4" id="KW-0862">Zinc</keyword>
<keyword evidence="5" id="KW-1133">Transmembrane helix</keyword>
<dbReference type="AlphaFoldDB" id="A0A914HJ66"/>
<keyword evidence="2" id="KW-0804">Transcription</keyword>
<dbReference type="GO" id="GO:0006355">
    <property type="term" value="P:regulation of DNA-templated transcription"/>
    <property type="evidence" value="ECO:0007669"/>
    <property type="project" value="InterPro"/>
</dbReference>
<dbReference type="InterPro" id="IPR000679">
    <property type="entry name" value="Znf_GATA"/>
</dbReference>
<keyword evidence="3" id="KW-0539">Nucleus</keyword>
<sequence length="184" mass="20769">MADIRGLDTDMNFEKMRRIQKARIYPDTDLKICIHAHACSVGGGIDAPMQYYQQYLMPQGHHSTLADGGDLPIHCHWQQQQIERHLQQQQQRQELDNWTCQIALPTTSSALAPAASHSTFEVKSAPGRQLQCTNCSATTTPLWRRNLGQPVCNFFLWVPGIVLGLWYCFGDMFNGCKKESVGFG</sequence>
<accession>A0A914HJ66</accession>
<dbReference type="PROSITE" id="PS50114">
    <property type="entry name" value="GATA_ZN_FINGER_2"/>
    <property type="match status" value="1"/>
</dbReference>
<feature type="domain" description="GATA-type" evidence="6">
    <location>
        <begin position="126"/>
        <end position="153"/>
    </location>
</feature>
<keyword evidence="5" id="KW-0812">Transmembrane</keyword>
<dbReference type="WBParaSite" id="Gr19_v10_g1954.t1">
    <property type="protein sequence ID" value="Gr19_v10_g1954.t1"/>
    <property type="gene ID" value="Gr19_v10_g1954"/>
</dbReference>
<dbReference type="Gene3D" id="3.30.50.10">
    <property type="entry name" value="Erythroid Transcription Factor GATA-1, subunit A"/>
    <property type="match status" value="1"/>
</dbReference>
<evidence type="ECO:0000256" key="4">
    <source>
        <dbReference type="PROSITE-ProRule" id="PRU00094"/>
    </source>
</evidence>
<evidence type="ECO:0000313" key="8">
    <source>
        <dbReference type="WBParaSite" id="Gr19_v10_g1954.t1"/>
    </source>
</evidence>
<dbReference type="Proteomes" id="UP000887572">
    <property type="component" value="Unplaced"/>
</dbReference>
<evidence type="ECO:0000259" key="6">
    <source>
        <dbReference type="PROSITE" id="PS50114"/>
    </source>
</evidence>
<evidence type="ECO:0000313" key="7">
    <source>
        <dbReference type="Proteomes" id="UP000887572"/>
    </source>
</evidence>
<evidence type="ECO:0000256" key="5">
    <source>
        <dbReference type="SAM" id="Phobius"/>
    </source>
</evidence>
<reference evidence="8" key="1">
    <citation type="submission" date="2022-11" db="UniProtKB">
        <authorList>
            <consortium name="WormBaseParasite"/>
        </authorList>
    </citation>
    <scope>IDENTIFICATION</scope>
</reference>
<proteinExistence type="predicted"/>